<name>A0A7Z7AW41_9EURY</name>
<dbReference type="AlphaFoldDB" id="A0A7Z7AW41"/>
<keyword evidence="2" id="KW-1185">Reference proteome</keyword>
<protein>
    <submittedName>
        <fullName evidence="1">Uncharacterized protein</fullName>
    </submittedName>
</protein>
<evidence type="ECO:0000313" key="2">
    <source>
        <dbReference type="Proteomes" id="UP000199259"/>
    </source>
</evidence>
<reference evidence="1 2" key="1">
    <citation type="submission" date="2016-10" db="EMBL/GenBank/DDBJ databases">
        <authorList>
            <person name="Varghese N."/>
            <person name="Submissions S."/>
        </authorList>
    </citation>
    <scope>NUCLEOTIDE SEQUENCE [LARGE SCALE GENOMIC DNA]</scope>
    <source>
        <strain evidence="1 2">PL 12/M</strain>
    </source>
</reference>
<accession>A0A7Z7AW41</accession>
<dbReference type="RefSeq" id="WP_091709581.1">
    <property type="nucleotide sequence ID" value="NZ_FNCA01000003.1"/>
</dbReference>
<dbReference type="Proteomes" id="UP000199259">
    <property type="component" value="Unassembled WGS sequence"/>
</dbReference>
<proteinExistence type="predicted"/>
<dbReference type="OrthoDB" id="125627at2157"/>
<sequence length="300" mass="32516">MKKLPLITLGILILMVLISGLSDNGRYPVDGDHSKMSSSQPEYINKELYGEVPSSVSEENVKPQDEKDFLTDNIQKSDEMIVRLEDSIDRLASEGNDVSDLKQMVRDYSSLVSDAGSYLEKANSADSISDEQKYVSLSKDKMVHSDVLLKRIFVAMHNYMPGPVEITGNDSLDAKGSGVIILSGDLDVNLSMSSGKFSVVDFEGDMSINSDELLSSNVVAESAVSTSGSVNPHHMVSYLDVQGNVRMSGSGMTIAVMGDNTTLHATGFGEVQLYGNGTYYLDNSGSVREGVWLAPIFETL</sequence>
<organism evidence="1 2">
    <name type="scientific">Methanolobus vulcani</name>
    <dbReference type="NCBI Taxonomy" id="38026"/>
    <lineage>
        <taxon>Archaea</taxon>
        <taxon>Methanobacteriati</taxon>
        <taxon>Methanobacteriota</taxon>
        <taxon>Stenosarchaea group</taxon>
        <taxon>Methanomicrobia</taxon>
        <taxon>Methanosarcinales</taxon>
        <taxon>Methanosarcinaceae</taxon>
        <taxon>Methanolobus</taxon>
    </lineage>
</organism>
<gene>
    <name evidence="1" type="ORF">SAMN04488589_1233</name>
</gene>
<evidence type="ECO:0000313" key="1">
    <source>
        <dbReference type="EMBL" id="SDF72158.1"/>
    </source>
</evidence>
<comment type="caution">
    <text evidence="1">The sequence shown here is derived from an EMBL/GenBank/DDBJ whole genome shotgun (WGS) entry which is preliminary data.</text>
</comment>
<dbReference type="EMBL" id="FNCA01000003">
    <property type="protein sequence ID" value="SDF72158.1"/>
    <property type="molecule type" value="Genomic_DNA"/>
</dbReference>